<comment type="caution">
    <text evidence="1">The sequence shown here is derived from an EMBL/GenBank/DDBJ whole genome shotgun (WGS) entry which is preliminary data.</text>
</comment>
<accession>A0ABR1FMD3</accession>
<dbReference type="Proteomes" id="UP001363151">
    <property type="component" value="Unassembled WGS sequence"/>
</dbReference>
<evidence type="ECO:0000313" key="2">
    <source>
        <dbReference type="Proteomes" id="UP001363151"/>
    </source>
</evidence>
<dbReference type="GO" id="GO:0005665">
    <property type="term" value="C:RNA polymerase II, core complex"/>
    <property type="evidence" value="ECO:0007669"/>
    <property type="project" value="TreeGrafter"/>
</dbReference>
<dbReference type="InterPro" id="IPR036898">
    <property type="entry name" value="RNA_pol_Rpb7-like_N_sf"/>
</dbReference>
<dbReference type="InterPro" id="IPR005576">
    <property type="entry name" value="Rpb7-like_N"/>
</dbReference>
<evidence type="ECO:0000313" key="1">
    <source>
        <dbReference type="EMBL" id="KAK7233461.1"/>
    </source>
</evidence>
<dbReference type="GO" id="GO:0060213">
    <property type="term" value="P:positive regulation of nuclear-transcribed mRNA poly(A) tail shortening"/>
    <property type="evidence" value="ECO:0007669"/>
    <property type="project" value="TreeGrafter"/>
</dbReference>
<dbReference type="EMBL" id="JBBJCI010000359">
    <property type="protein sequence ID" value="KAK7233461.1"/>
    <property type="molecule type" value="Genomic_DNA"/>
</dbReference>
<organism evidence="1 2">
    <name type="scientific">Aureococcus anophagefferens</name>
    <name type="common">Harmful bloom alga</name>
    <dbReference type="NCBI Taxonomy" id="44056"/>
    <lineage>
        <taxon>Eukaryota</taxon>
        <taxon>Sar</taxon>
        <taxon>Stramenopiles</taxon>
        <taxon>Ochrophyta</taxon>
        <taxon>Pelagophyceae</taxon>
        <taxon>Pelagomonadales</taxon>
        <taxon>Pelagomonadaceae</taxon>
        <taxon>Aureococcus</taxon>
    </lineage>
</organism>
<sequence length="179" mass="20036">MVFFYKTDLIYEMLLHPQFFGGRMKSFIKDEIMKNVEGKCLGREGYVVAVLDVKDDDVDTGIVDYDTGCVSVNARYSAILLRPFKNEVLDAVVTHVNELGFFTEAGPLTVFVSRHAMPPDLQEGYDADVDSWVSDDKEVEIKTKCVVRLRLLGVMCDATQITAVGTIKDDYLGLISMGF</sequence>
<dbReference type="GO" id="GO:0006367">
    <property type="term" value="P:transcription initiation at RNA polymerase II promoter"/>
    <property type="evidence" value="ECO:0007669"/>
    <property type="project" value="TreeGrafter"/>
</dbReference>
<gene>
    <name evidence="1" type="primary">POLR2G</name>
    <name evidence="1" type="ORF">SO694_00104017</name>
</gene>
<protein>
    <submittedName>
        <fullName evidence="1">RNA polymerase II subunit G</fullName>
    </submittedName>
</protein>
<dbReference type="Pfam" id="PF03876">
    <property type="entry name" value="SHS2_Rpb7-N"/>
    <property type="match status" value="1"/>
</dbReference>
<dbReference type="SUPFAM" id="SSF50249">
    <property type="entry name" value="Nucleic acid-binding proteins"/>
    <property type="match status" value="1"/>
</dbReference>
<dbReference type="SUPFAM" id="SSF88798">
    <property type="entry name" value="N-terminal, heterodimerisation domain of RBP7 (RpoE)"/>
    <property type="match status" value="1"/>
</dbReference>
<dbReference type="GO" id="GO:0045948">
    <property type="term" value="P:positive regulation of translational initiation"/>
    <property type="evidence" value="ECO:0007669"/>
    <property type="project" value="TreeGrafter"/>
</dbReference>
<dbReference type="PANTHER" id="PTHR12709">
    <property type="entry name" value="DNA-DIRECTED RNA POLYMERASE II, III"/>
    <property type="match status" value="1"/>
</dbReference>
<dbReference type="GO" id="GO:0003727">
    <property type="term" value="F:single-stranded RNA binding"/>
    <property type="evidence" value="ECO:0007669"/>
    <property type="project" value="TreeGrafter"/>
</dbReference>
<dbReference type="Gene3D" id="3.30.1490.120">
    <property type="entry name" value="RNA polymerase Rpb7-like, N-terminal domain"/>
    <property type="match status" value="1"/>
</dbReference>
<dbReference type="GO" id="GO:0000932">
    <property type="term" value="C:P-body"/>
    <property type="evidence" value="ECO:0007669"/>
    <property type="project" value="TreeGrafter"/>
</dbReference>
<dbReference type="InterPro" id="IPR012340">
    <property type="entry name" value="NA-bd_OB-fold"/>
</dbReference>
<dbReference type="PANTHER" id="PTHR12709:SF4">
    <property type="entry name" value="DNA-DIRECTED RNA POLYMERASE II SUBUNIT RPB7"/>
    <property type="match status" value="1"/>
</dbReference>
<dbReference type="KEGG" id="aaf:AURANDRAFT_59851"/>
<dbReference type="GO" id="GO:0003697">
    <property type="term" value="F:single-stranded DNA binding"/>
    <property type="evidence" value="ECO:0007669"/>
    <property type="project" value="TreeGrafter"/>
</dbReference>
<dbReference type="InterPro" id="IPR003029">
    <property type="entry name" value="S1_domain"/>
</dbReference>
<name>A0ABR1FMD3_AURAN</name>
<dbReference type="Pfam" id="PF00575">
    <property type="entry name" value="S1"/>
    <property type="match status" value="1"/>
</dbReference>
<dbReference type="Gene3D" id="2.40.50.140">
    <property type="entry name" value="Nucleic acid-binding proteins"/>
    <property type="match status" value="1"/>
</dbReference>
<proteinExistence type="predicted"/>
<reference evidence="1 2" key="1">
    <citation type="submission" date="2024-03" db="EMBL/GenBank/DDBJ databases">
        <title>Aureococcus anophagefferens CCMP1851 and Kratosvirus quantuckense: Draft genome of a second virus-susceptible host strain in the model system.</title>
        <authorList>
            <person name="Chase E."/>
            <person name="Truchon A.R."/>
            <person name="Schepens W."/>
            <person name="Wilhelm S.W."/>
        </authorList>
    </citation>
    <scope>NUCLEOTIDE SEQUENCE [LARGE SCALE GENOMIC DNA]</scope>
    <source>
        <strain evidence="1 2">CCMP1851</strain>
    </source>
</reference>
<dbReference type="InterPro" id="IPR045113">
    <property type="entry name" value="Rpb7-like"/>
</dbReference>
<dbReference type="GO" id="GO:0031369">
    <property type="term" value="F:translation initiation factor binding"/>
    <property type="evidence" value="ECO:0007669"/>
    <property type="project" value="TreeGrafter"/>
</dbReference>
<keyword evidence="2" id="KW-1185">Reference proteome</keyword>